<evidence type="ECO:0000256" key="8">
    <source>
        <dbReference type="ARBA" id="ARBA00023136"/>
    </source>
</evidence>
<organism evidence="15 16">
    <name type="scientific">Multifurca ochricompacta</name>
    <dbReference type="NCBI Taxonomy" id="376703"/>
    <lineage>
        <taxon>Eukaryota</taxon>
        <taxon>Fungi</taxon>
        <taxon>Dikarya</taxon>
        <taxon>Basidiomycota</taxon>
        <taxon>Agaricomycotina</taxon>
        <taxon>Agaricomycetes</taxon>
        <taxon>Russulales</taxon>
        <taxon>Russulaceae</taxon>
        <taxon>Multifurca</taxon>
    </lineage>
</organism>
<reference evidence="15" key="1">
    <citation type="journal article" date="2022" name="New Phytol.">
        <title>Evolutionary transition to the ectomycorrhizal habit in the genomes of a hyperdiverse lineage of mushroom-forming fungi.</title>
        <authorList>
            <person name="Looney B."/>
            <person name="Miyauchi S."/>
            <person name="Morin E."/>
            <person name="Drula E."/>
            <person name="Courty P.E."/>
            <person name="Kohler A."/>
            <person name="Kuo A."/>
            <person name="LaButti K."/>
            <person name="Pangilinan J."/>
            <person name="Lipzen A."/>
            <person name="Riley R."/>
            <person name="Andreopoulos W."/>
            <person name="He G."/>
            <person name="Johnson J."/>
            <person name="Nolan M."/>
            <person name="Tritt A."/>
            <person name="Barry K.W."/>
            <person name="Grigoriev I.V."/>
            <person name="Nagy L.G."/>
            <person name="Hibbett D."/>
            <person name="Henrissat B."/>
            <person name="Matheny P.B."/>
            <person name="Labbe J."/>
            <person name="Martin F.M."/>
        </authorList>
    </citation>
    <scope>NUCLEOTIDE SEQUENCE</scope>
    <source>
        <strain evidence="15">BPL690</strain>
    </source>
</reference>
<keyword evidence="6" id="KW-1133">Transmembrane helix</keyword>
<keyword evidence="11" id="KW-0175">Coiled coil</keyword>
<dbReference type="PANTHER" id="PTHR32198:SF2">
    <property type="entry name" value="MITOCHONDRIAL ESCAPE PROTEIN 2"/>
    <property type="match status" value="1"/>
</dbReference>
<comment type="caution">
    <text evidence="15">The sequence shown here is derived from an EMBL/GenBank/DDBJ whole genome shotgun (WGS) entry which is preliminary data.</text>
</comment>
<dbReference type="AlphaFoldDB" id="A0AAD4MCT5"/>
<proteinExistence type="inferred from homology"/>
<evidence type="ECO:0000256" key="1">
    <source>
        <dbReference type="ARBA" id="ARBA00004434"/>
    </source>
</evidence>
<gene>
    <name evidence="15" type="ORF">B0F90DRAFT_1808364</name>
</gene>
<dbReference type="InterPro" id="IPR018850">
    <property type="entry name" value="Mt_escape_2_C"/>
</dbReference>
<evidence type="ECO:0000313" key="16">
    <source>
        <dbReference type="Proteomes" id="UP001203297"/>
    </source>
</evidence>
<evidence type="ECO:0000256" key="9">
    <source>
        <dbReference type="ARBA" id="ARBA00025276"/>
    </source>
</evidence>
<dbReference type="GO" id="GO:0003723">
    <property type="term" value="F:RNA binding"/>
    <property type="evidence" value="ECO:0007669"/>
    <property type="project" value="UniProtKB-UniRule"/>
</dbReference>
<keyword evidence="5 10" id="KW-0999">Mitochondrion inner membrane</keyword>
<accession>A0AAD4MCT5</accession>
<evidence type="ECO:0000256" key="3">
    <source>
        <dbReference type="ARBA" id="ARBA00020222"/>
    </source>
</evidence>
<evidence type="ECO:0000259" key="14">
    <source>
        <dbReference type="Pfam" id="PF10443"/>
    </source>
</evidence>
<keyword evidence="16" id="KW-1185">Reference proteome</keyword>
<dbReference type="EMBL" id="WTXG01000003">
    <property type="protein sequence ID" value="KAI0306739.1"/>
    <property type="molecule type" value="Genomic_DNA"/>
</dbReference>
<evidence type="ECO:0000256" key="5">
    <source>
        <dbReference type="ARBA" id="ARBA00022792"/>
    </source>
</evidence>
<comment type="function">
    <text evidence="9 10">Plays a role in maintaining the mitochondrial genome and in controlling the mtDNA escape. Involved in the regulation of mtDNA nucleotide structure and number. May have a dispensable role in early maturation of pre-rRNA.</text>
</comment>
<evidence type="ECO:0000256" key="4">
    <source>
        <dbReference type="ARBA" id="ARBA00022692"/>
    </source>
</evidence>
<dbReference type="GO" id="GO:0005743">
    <property type="term" value="C:mitochondrial inner membrane"/>
    <property type="evidence" value="ECO:0007669"/>
    <property type="project" value="UniProtKB-SubCell"/>
</dbReference>
<comment type="similarity">
    <text evidence="2 10">Belongs to the YME2 family.</text>
</comment>
<evidence type="ECO:0000256" key="6">
    <source>
        <dbReference type="ARBA" id="ARBA00022989"/>
    </source>
</evidence>
<keyword evidence="8" id="KW-0472">Membrane</keyword>
<evidence type="ECO:0000313" key="15">
    <source>
        <dbReference type="EMBL" id="KAI0306739.1"/>
    </source>
</evidence>
<feature type="coiled-coil region" evidence="11">
    <location>
        <begin position="771"/>
        <end position="843"/>
    </location>
</feature>
<protein>
    <recommendedName>
        <fullName evidence="3 10">Mitochondrial escape protein 2</fullName>
    </recommendedName>
</protein>
<feature type="domain" description="Mitochondrial escape protein 2 C-terminal" evidence="14">
    <location>
        <begin position="380"/>
        <end position="790"/>
    </location>
</feature>
<keyword evidence="4" id="KW-0812">Transmembrane</keyword>
<feature type="compositionally biased region" description="Low complexity" evidence="12">
    <location>
        <begin position="943"/>
        <end position="952"/>
    </location>
</feature>
<dbReference type="Pfam" id="PF06159">
    <property type="entry name" value="TRAPPC13_N"/>
    <property type="match status" value="1"/>
</dbReference>
<dbReference type="InterPro" id="IPR055427">
    <property type="entry name" value="TRAPPC13_N"/>
</dbReference>
<comment type="subcellular location">
    <subcellularLocation>
        <location evidence="1 10">Mitochondrion inner membrane</location>
        <topology evidence="1 10">Single-pass membrane protein</topology>
    </subcellularLocation>
</comment>
<sequence>MEGFGENSIETSREMERVRRKALGQRGDEPLGDPWTSSSIHSTSQEQKSHAWLFIDSVFPVKLAIWDIRFYYGKIRQEYLIDSLRDIISAVQTHGFKPISIEPHVKDGGVFVLFEYIPSQSEDVLPIIQSDLRNYVRSRGGVPSSAGIRRGDIWVVHGQPWREDMNRFASPLLRVVFDGADPHEESLYHTFRPFGRIIDITAPAPFSGTSYRASTVTFSDLRSSIVARNVVYGIRVGQTRLRTLFVPPVQGHVIRDWITKHPRFVIPVVVFFLGTLTYTIFDPLRALMVEGKILDWFDYREFRLYQWLRRNTVGRLTLRSTDTADADTEAVWQGRQDAEITLHNYLDDMPTNVAFVYGPQGSGKSKMLSRILQDKKRPATGYWPVFTFLNSMSNLVDLASVGVIGQKAGLSSSLPDQVKQILEIVGTALRSVSSARRKQAHHSHENAVRAEEQLRDTKRVLGLIRCGVWHDPRMGPVAGGGVIAELGMGDEPFGERDEDCVIYPNEVITPILSAPIREGSNTPVLQGVTALPIVVLKNYVTNSKEDIMGVFAKWAAALVEGQTAHVVVVSHNRENSKSLAKALPSKPLNMIALFDADNASALEFIKTTLHEAGVEVQFSYEETEMINCLGGRASDLASFIHKMRAGQTPMDAVDDIIRQGVSELRKQVFGDDIDDARSLPWSREHAWAVLRALASKDTVPYYETLMNAPFKGDEGPLRSMEQVEMITVDTQNGRPSSIRPGRPIYRYVFKRLVGDPIFRATQDLASNAKLIESAEATVRGCERELEVLRTIGYDSVHWWSRPTAIGMRAKYLMGKMEDAQATLEKLERRNGELKKVLSECESHSTASILSLQGSTPLPGHPKTLRDLTNASTLLTLPSSFGAIQLGETFSGALAVNNESAATVDSVSLRIEIQTTTSKVLLADIGGPTLSLIAGDTLEATSTMRSKSSDSTSWPALSRTNFPLAHEGPQRWRR</sequence>
<evidence type="ECO:0000259" key="13">
    <source>
        <dbReference type="Pfam" id="PF06159"/>
    </source>
</evidence>
<feature type="region of interest" description="Disordered" evidence="12">
    <location>
        <begin position="943"/>
        <end position="973"/>
    </location>
</feature>
<feature type="region of interest" description="Disordered" evidence="12">
    <location>
        <begin position="1"/>
        <end position="41"/>
    </location>
</feature>
<evidence type="ECO:0000256" key="10">
    <source>
        <dbReference type="RuleBase" id="RU367108"/>
    </source>
</evidence>
<dbReference type="PANTHER" id="PTHR32198">
    <property type="entry name" value="MITOCHONDRIAL ESCAPE PROTEIN 2"/>
    <property type="match status" value="1"/>
</dbReference>
<keyword evidence="10" id="KW-0694">RNA-binding</keyword>
<feature type="domain" description="Trafficking protein particle complex subunit 13 N-terminal" evidence="13">
    <location>
        <begin position="842"/>
        <end position="938"/>
    </location>
</feature>
<name>A0AAD4MCT5_9AGAM</name>
<evidence type="ECO:0000256" key="7">
    <source>
        <dbReference type="ARBA" id="ARBA00023128"/>
    </source>
</evidence>
<dbReference type="GO" id="GO:0006397">
    <property type="term" value="P:mRNA processing"/>
    <property type="evidence" value="ECO:0007669"/>
    <property type="project" value="UniProtKB-UniRule"/>
</dbReference>
<evidence type="ECO:0000256" key="12">
    <source>
        <dbReference type="SAM" id="MobiDB-lite"/>
    </source>
</evidence>
<dbReference type="InterPro" id="IPR039627">
    <property type="entry name" value="Yme2_C"/>
</dbReference>
<keyword evidence="7 10" id="KW-0496">Mitochondrion</keyword>
<dbReference type="Proteomes" id="UP001203297">
    <property type="component" value="Unassembled WGS sequence"/>
</dbReference>
<evidence type="ECO:0000256" key="2">
    <source>
        <dbReference type="ARBA" id="ARBA00010320"/>
    </source>
</evidence>
<evidence type="ECO:0000256" key="11">
    <source>
        <dbReference type="SAM" id="Coils"/>
    </source>
</evidence>
<keyword evidence="10" id="KW-0507">mRNA processing</keyword>
<dbReference type="Pfam" id="PF10443">
    <property type="entry name" value="RNA12"/>
    <property type="match status" value="1"/>
</dbReference>